<feature type="domain" description="WRKY" evidence="6">
    <location>
        <begin position="262"/>
        <end position="328"/>
    </location>
</feature>
<dbReference type="Proteomes" id="UP001279734">
    <property type="component" value="Unassembled WGS sequence"/>
</dbReference>
<dbReference type="GO" id="GO:0043565">
    <property type="term" value="F:sequence-specific DNA binding"/>
    <property type="evidence" value="ECO:0007669"/>
    <property type="project" value="InterPro"/>
</dbReference>
<protein>
    <recommendedName>
        <fullName evidence="6">WRKY domain-containing protein</fullName>
    </recommendedName>
</protein>
<evidence type="ECO:0000256" key="1">
    <source>
        <dbReference type="ARBA" id="ARBA00004123"/>
    </source>
</evidence>
<evidence type="ECO:0000259" key="6">
    <source>
        <dbReference type="PROSITE" id="PS50811"/>
    </source>
</evidence>
<dbReference type="SMART" id="SM00774">
    <property type="entry name" value="WRKY"/>
    <property type="match status" value="1"/>
</dbReference>
<accession>A0AAD3RXR2</accession>
<proteinExistence type="predicted"/>
<dbReference type="EMBL" id="BSYO01000001">
    <property type="protein sequence ID" value="GMG99599.1"/>
    <property type="molecule type" value="Genomic_DNA"/>
</dbReference>
<dbReference type="InterPro" id="IPR036576">
    <property type="entry name" value="WRKY_dom_sf"/>
</dbReference>
<evidence type="ECO:0000256" key="4">
    <source>
        <dbReference type="ARBA" id="ARBA00023163"/>
    </source>
</evidence>
<organism evidence="7 8">
    <name type="scientific">Nepenthes gracilis</name>
    <name type="common">Slender pitcher plant</name>
    <dbReference type="NCBI Taxonomy" id="150966"/>
    <lineage>
        <taxon>Eukaryota</taxon>
        <taxon>Viridiplantae</taxon>
        <taxon>Streptophyta</taxon>
        <taxon>Embryophyta</taxon>
        <taxon>Tracheophyta</taxon>
        <taxon>Spermatophyta</taxon>
        <taxon>Magnoliopsida</taxon>
        <taxon>eudicotyledons</taxon>
        <taxon>Gunneridae</taxon>
        <taxon>Pentapetalae</taxon>
        <taxon>Caryophyllales</taxon>
        <taxon>Nepenthaceae</taxon>
        <taxon>Nepenthes</taxon>
    </lineage>
</organism>
<sequence>MEEVELANKAAVESGHRVLSLLLCEKSDQFQYRNLMPQTQDAVFKFKRVVFLLGKRFGHGRVRSFKKYPPPSLPQGIFLESPHCKPDPPSTKPLQLLPASTPENHVSELNTKAKYSIQITQKMFTENPPLPLQFVHQQPPQLQQQLQKMQFQQQMKFNQADVMYRRSSSGINQKFDGSSCTQPMSSSRSFMSSLSLDGSVAGNLFPLIGVPKSPDQNPPQLSCSVKDGNGVVKYGGSGKCHCSRRRKLRIKRSIKVPAMSNKVADIPHDEYSWRKYGQKPIKGSPYPRGYYKCSSVRGCLARKHVERCLEDPSMLLVTYEGEHNHPRLVASHSAHT</sequence>
<reference evidence="7" key="1">
    <citation type="submission" date="2023-05" db="EMBL/GenBank/DDBJ databases">
        <title>Nepenthes gracilis genome sequencing.</title>
        <authorList>
            <person name="Fukushima K."/>
        </authorList>
    </citation>
    <scope>NUCLEOTIDE SEQUENCE</scope>
    <source>
        <strain evidence="7">SING2019-196</strain>
    </source>
</reference>
<comment type="subcellular location">
    <subcellularLocation>
        <location evidence="1">Nucleus</location>
    </subcellularLocation>
</comment>
<keyword evidence="5" id="KW-0539">Nucleus</keyword>
<dbReference type="InterPro" id="IPR044810">
    <property type="entry name" value="WRKY_plant"/>
</dbReference>
<dbReference type="AlphaFoldDB" id="A0AAD3RXR2"/>
<evidence type="ECO:0000313" key="8">
    <source>
        <dbReference type="Proteomes" id="UP001279734"/>
    </source>
</evidence>
<dbReference type="PANTHER" id="PTHR31282">
    <property type="entry name" value="WRKY TRANSCRIPTION FACTOR 21-RELATED"/>
    <property type="match status" value="1"/>
</dbReference>
<dbReference type="FunFam" id="2.20.25.80:FF:000004">
    <property type="entry name" value="WRKY transcription factor 65"/>
    <property type="match status" value="1"/>
</dbReference>
<evidence type="ECO:0000256" key="2">
    <source>
        <dbReference type="ARBA" id="ARBA00023015"/>
    </source>
</evidence>
<dbReference type="Pfam" id="PF10533">
    <property type="entry name" value="Plant_zn_clust"/>
    <property type="match status" value="1"/>
</dbReference>
<dbReference type="GO" id="GO:0003700">
    <property type="term" value="F:DNA-binding transcription factor activity"/>
    <property type="evidence" value="ECO:0007669"/>
    <property type="project" value="InterPro"/>
</dbReference>
<dbReference type="InterPro" id="IPR018872">
    <property type="entry name" value="Zn-cluster-dom"/>
</dbReference>
<dbReference type="SUPFAM" id="SSF118290">
    <property type="entry name" value="WRKY DNA-binding domain"/>
    <property type="match status" value="1"/>
</dbReference>
<keyword evidence="2" id="KW-0805">Transcription regulation</keyword>
<keyword evidence="8" id="KW-1185">Reference proteome</keyword>
<dbReference type="PROSITE" id="PS50811">
    <property type="entry name" value="WRKY"/>
    <property type="match status" value="1"/>
</dbReference>
<dbReference type="Gene3D" id="2.20.25.80">
    <property type="entry name" value="WRKY domain"/>
    <property type="match status" value="1"/>
</dbReference>
<evidence type="ECO:0000256" key="3">
    <source>
        <dbReference type="ARBA" id="ARBA00023125"/>
    </source>
</evidence>
<evidence type="ECO:0000256" key="5">
    <source>
        <dbReference type="ARBA" id="ARBA00023242"/>
    </source>
</evidence>
<comment type="caution">
    <text evidence="7">The sequence shown here is derived from an EMBL/GenBank/DDBJ whole genome shotgun (WGS) entry which is preliminary data.</text>
</comment>
<keyword evidence="4" id="KW-0804">Transcription</keyword>
<evidence type="ECO:0000313" key="7">
    <source>
        <dbReference type="EMBL" id="GMG99599.1"/>
    </source>
</evidence>
<gene>
    <name evidence="7" type="ORF">Nepgr_001439</name>
</gene>
<dbReference type="Pfam" id="PF03106">
    <property type="entry name" value="WRKY"/>
    <property type="match status" value="1"/>
</dbReference>
<dbReference type="InterPro" id="IPR003657">
    <property type="entry name" value="WRKY_dom"/>
</dbReference>
<name>A0AAD3RXR2_NEPGR</name>
<dbReference type="GO" id="GO:0005634">
    <property type="term" value="C:nucleus"/>
    <property type="evidence" value="ECO:0007669"/>
    <property type="project" value="UniProtKB-SubCell"/>
</dbReference>
<dbReference type="GO" id="GO:0005516">
    <property type="term" value="F:calmodulin binding"/>
    <property type="evidence" value="ECO:0007669"/>
    <property type="project" value="UniProtKB-ARBA"/>
</dbReference>
<keyword evidence="3" id="KW-0238">DNA-binding</keyword>